<keyword evidence="4 9" id="KW-0805">Transcription regulation</keyword>
<dbReference type="AlphaFoldDB" id="A0A6A6PWP8"/>
<evidence type="ECO:0000256" key="9">
    <source>
        <dbReference type="RuleBase" id="RU364149"/>
    </source>
</evidence>
<reference evidence="11" key="1">
    <citation type="journal article" date="2020" name="Stud. Mycol.">
        <title>101 Dothideomycetes genomes: a test case for predicting lifestyles and emergence of pathogens.</title>
        <authorList>
            <person name="Haridas S."/>
            <person name="Albert R."/>
            <person name="Binder M."/>
            <person name="Bloem J."/>
            <person name="Labutti K."/>
            <person name="Salamov A."/>
            <person name="Andreopoulos B."/>
            <person name="Baker S."/>
            <person name="Barry K."/>
            <person name="Bills G."/>
            <person name="Bluhm B."/>
            <person name="Cannon C."/>
            <person name="Castanera R."/>
            <person name="Culley D."/>
            <person name="Daum C."/>
            <person name="Ezra D."/>
            <person name="Gonzalez J."/>
            <person name="Henrissat B."/>
            <person name="Kuo A."/>
            <person name="Liang C."/>
            <person name="Lipzen A."/>
            <person name="Lutzoni F."/>
            <person name="Magnuson J."/>
            <person name="Mondo S."/>
            <person name="Nolan M."/>
            <person name="Ohm R."/>
            <person name="Pangilinan J."/>
            <person name="Park H.-J."/>
            <person name="Ramirez L."/>
            <person name="Alfaro M."/>
            <person name="Sun H."/>
            <person name="Tritt A."/>
            <person name="Yoshinaga Y."/>
            <person name="Zwiers L.-H."/>
            <person name="Turgeon B."/>
            <person name="Goodwin S."/>
            <person name="Spatafora J."/>
            <person name="Crous P."/>
            <person name="Grigoriev I."/>
        </authorList>
    </citation>
    <scope>NUCLEOTIDE SEQUENCE</scope>
    <source>
        <strain evidence="11">CBS 113389</strain>
    </source>
</reference>
<accession>A0A6A6PWP8</accession>
<comment type="function">
    <text evidence="9">Component of the Mediator complex, a coactivator involved in the regulated transcription of nearly all RNA polymerase II-dependent genes. Mediator functions as a bridge to convey information from gene-specific regulatory proteins to the basal RNA polymerase II transcription machinery. Mediator is recruited to promoters by direct interactions with regulatory proteins and serves as a scaffold for the assembly of a functional preinitiation complex with RNA polymerase II and the general transcription factors.</text>
</comment>
<dbReference type="GO" id="GO:0045893">
    <property type="term" value="P:positive regulation of DNA-templated transcription"/>
    <property type="evidence" value="ECO:0007669"/>
    <property type="project" value="TreeGrafter"/>
</dbReference>
<keyword evidence="6 9" id="KW-0804">Transcription</keyword>
<keyword evidence="12" id="KW-1185">Reference proteome</keyword>
<comment type="similarity">
    <text evidence="2 9">Belongs to the Mediator complex subunit 16 family.</text>
</comment>
<keyword evidence="7 9" id="KW-0539">Nucleus</keyword>
<evidence type="ECO:0000256" key="4">
    <source>
        <dbReference type="ARBA" id="ARBA00023015"/>
    </source>
</evidence>
<dbReference type="Proteomes" id="UP000799767">
    <property type="component" value="Unassembled WGS sequence"/>
</dbReference>
<dbReference type="OrthoDB" id="4139168at2759"/>
<dbReference type="Pfam" id="PF11635">
    <property type="entry name" value="Med16_N"/>
    <property type="match status" value="1"/>
</dbReference>
<evidence type="ECO:0000259" key="10">
    <source>
        <dbReference type="Pfam" id="PF11635"/>
    </source>
</evidence>
<dbReference type="GO" id="GO:0016592">
    <property type="term" value="C:mediator complex"/>
    <property type="evidence" value="ECO:0007669"/>
    <property type="project" value="InterPro"/>
</dbReference>
<dbReference type="PANTHER" id="PTHR13224:SF6">
    <property type="entry name" value="MEDIATOR OF RNA POLYMERASE II TRANSCRIPTION SUBUNIT 16"/>
    <property type="match status" value="1"/>
</dbReference>
<evidence type="ECO:0000256" key="6">
    <source>
        <dbReference type="ARBA" id="ARBA00023163"/>
    </source>
</evidence>
<sequence length="909" mass="100611">MEDSAMDEAAPSATALLDANMTTMDQSIDELFGDVPDGLAVDGLVVPLNTEPLAPELVSRIAEMQTRGCCAKLAWSNTGSIARIKDHGRKIVFHTLRRDSHSGSWSLTRDSKDVLAPSAGARWEHIQFSNLGIDLAAVDTLGRVTIYTLTGALGKMQVAPHSIVQSELPRSDSDAVVGLHWLPVWPNEFRFPNISPATKTGDKWSTFMRHSDPSQPRMHHPAENRHSLVFIACDGKITLMYQNEGVWNAVDARLGGVNSSADFISHAAMSEEDDHLLVVTHDRAERVQLYKVNINWNAPESANTGGQSLVVAPTVSIRHLTVVSYVLPRHAEAARLSHLRIVSSIPSNASDPNMLSFPTIFAIFTRASLSADGTQQHEEAFSIISRWHVESAVPSLHEAFGKLKSNGTGASPQNTSTNLRRQEDVFTPKLVLSFTAQNFNTMLALVASDATINFRDRVTMASIEPYPDPGTVSNLPQAGFEHLMDRHHVHVAMSADGSALAAVNADGELQHKLMVLRYAWHPLMEDGGLLEAAVVCLARQYSILCCTNVANDETLALMPLDLGTDMRSLFVKEVIKMLGRNLDISMQDASRQQQMAVREVLLPKAISAQYLTGRKPGSMELTFAGKYAWAFLNMRFAATTLVQVFTKPDIFQRPEHLVSLRGIIQWSSDLLVFVADSVMAIRRNLKRSKGQSIGEICEHFIAEQDNPVVHMLLCTFSRVYLRFLASYLPKFLAGVSKSIPSGRSTTEIRQLTELFEMGLSLPFKYGEMEAFLAAVDTAVRDAYTQGAVTAGRRWDVELSTICCDPSIPEELRPALQSVFESAVPKLMERADQGKLYFRDTSWLGIDSQAKSQQYDVIRKLPLTQSMKLRVCRRCGSYMEEMLAERMKESAPTLLHLGRHCVCTSYWIAG</sequence>
<dbReference type="InterPro" id="IPR048338">
    <property type="entry name" value="Mediator_Med16"/>
</dbReference>
<organism evidence="11 12">
    <name type="scientific">Neohortaea acidophila</name>
    <dbReference type="NCBI Taxonomy" id="245834"/>
    <lineage>
        <taxon>Eukaryota</taxon>
        <taxon>Fungi</taxon>
        <taxon>Dikarya</taxon>
        <taxon>Ascomycota</taxon>
        <taxon>Pezizomycotina</taxon>
        <taxon>Dothideomycetes</taxon>
        <taxon>Dothideomycetidae</taxon>
        <taxon>Mycosphaerellales</taxon>
        <taxon>Teratosphaeriaceae</taxon>
        <taxon>Neohortaea</taxon>
    </lineage>
</organism>
<comment type="subcellular location">
    <subcellularLocation>
        <location evidence="1 9">Nucleus</location>
    </subcellularLocation>
</comment>
<evidence type="ECO:0000256" key="7">
    <source>
        <dbReference type="ARBA" id="ARBA00023242"/>
    </source>
</evidence>
<evidence type="ECO:0000256" key="2">
    <source>
        <dbReference type="ARBA" id="ARBA00006543"/>
    </source>
</evidence>
<evidence type="ECO:0000313" key="11">
    <source>
        <dbReference type="EMBL" id="KAF2484425.1"/>
    </source>
</evidence>
<name>A0A6A6PWP8_9PEZI</name>
<evidence type="ECO:0000256" key="3">
    <source>
        <dbReference type="ARBA" id="ARBA00019614"/>
    </source>
</evidence>
<evidence type="ECO:0000256" key="8">
    <source>
        <dbReference type="ARBA" id="ARBA00032015"/>
    </source>
</evidence>
<evidence type="ECO:0000256" key="5">
    <source>
        <dbReference type="ARBA" id="ARBA00023159"/>
    </source>
</evidence>
<dbReference type="InterPro" id="IPR021665">
    <property type="entry name" value="Mediator_Med16_N"/>
</dbReference>
<dbReference type="EMBL" id="MU001634">
    <property type="protein sequence ID" value="KAF2484425.1"/>
    <property type="molecule type" value="Genomic_DNA"/>
</dbReference>
<evidence type="ECO:0000313" key="12">
    <source>
        <dbReference type="Proteomes" id="UP000799767"/>
    </source>
</evidence>
<protein>
    <recommendedName>
        <fullName evidence="3 9">Mediator of RNA polymerase II transcription subunit 16</fullName>
    </recommendedName>
    <alternativeName>
        <fullName evidence="8 9">Mediator complex subunit 16</fullName>
    </alternativeName>
</protein>
<dbReference type="PANTHER" id="PTHR13224">
    <property type="entry name" value="THYROID HORMONE RECEPTOR-ASSOCIATED PROTEIN-RELATED"/>
    <property type="match status" value="1"/>
</dbReference>
<feature type="domain" description="Mediator complex subunit Med16 N-terminal" evidence="10">
    <location>
        <begin position="171"/>
        <end position="481"/>
    </location>
</feature>
<gene>
    <name evidence="9" type="primary">MED16</name>
    <name evidence="11" type="ORF">BDY17DRAFT_323277</name>
</gene>
<keyword evidence="5 9" id="KW-0010">Activator</keyword>
<comment type="subunit">
    <text evidence="9">Component of the Mediator complex.</text>
</comment>
<proteinExistence type="inferred from homology"/>
<evidence type="ECO:0000256" key="1">
    <source>
        <dbReference type="ARBA" id="ARBA00004123"/>
    </source>
</evidence>